<feature type="transmembrane region" description="Helical" evidence="2">
    <location>
        <begin position="64"/>
        <end position="87"/>
    </location>
</feature>
<feature type="transmembrane region" description="Helical" evidence="2">
    <location>
        <begin position="130"/>
        <end position="151"/>
    </location>
</feature>
<dbReference type="Pfam" id="PF10348">
    <property type="entry name" value="DUF2427"/>
    <property type="match status" value="1"/>
</dbReference>
<evidence type="ECO:0000259" key="5">
    <source>
        <dbReference type="Pfam" id="PF10355"/>
    </source>
</evidence>
<feature type="transmembrane region" description="Helical" evidence="2">
    <location>
        <begin position="272"/>
        <end position="291"/>
    </location>
</feature>
<keyword evidence="2" id="KW-0812">Transmembrane</keyword>
<evidence type="ECO:0000256" key="1">
    <source>
        <dbReference type="SAM" id="MobiDB-lite"/>
    </source>
</evidence>
<evidence type="ECO:0000256" key="2">
    <source>
        <dbReference type="SAM" id="Phobius"/>
    </source>
</evidence>
<comment type="caution">
    <text evidence="6">The sequence shown here is derived from an EMBL/GenBank/DDBJ whole genome shotgun (WGS) entry which is preliminary data.</text>
</comment>
<evidence type="ECO:0000313" key="7">
    <source>
        <dbReference type="Proteomes" id="UP001274830"/>
    </source>
</evidence>
<feature type="compositionally biased region" description="Basic and acidic residues" evidence="1">
    <location>
        <begin position="198"/>
        <end position="225"/>
    </location>
</feature>
<reference evidence="6" key="1">
    <citation type="submission" date="2023-07" db="EMBL/GenBank/DDBJ databases">
        <title>Black Yeasts Isolated from many extreme environments.</title>
        <authorList>
            <person name="Coleine C."/>
            <person name="Stajich J.E."/>
            <person name="Selbmann L."/>
        </authorList>
    </citation>
    <scope>NUCLEOTIDE SEQUENCE</scope>
    <source>
        <strain evidence="6">CCFEE 5485</strain>
    </source>
</reference>
<dbReference type="Pfam" id="PF10355">
    <property type="entry name" value="Ytp1"/>
    <property type="match status" value="1"/>
</dbReference>
<gene>
    <name evidence="6" type="ORF">LTR78_002926</name>
</gene>
<feature type="domain" description="Protein YTP1-like C-terminal" evidence="5">
    <location>
        <begin position="277"/>
        <end position="579"/>
    </location>
</feature>
<feature type="domain" description="DUF2427" evidence="4">
    <location>
        <begin position="54"/>
        <end position="151"/>
    </location>
</feature>
<feature type="transmembrane region" description="Helical" evidence="2">
    <location>
        <begin position="520"/>
        <end position="538"/>
    </location>
</feature>
<protein>
    <submittedName>
        <fullName evidence="6">Uncharacterized protein</fullName>
    </submittedName>
</protein>
<feature type="transmembrane region" description="Helical" evidence="2">
    <location>
        <begin position="454"/>
        <end position="474"/>
    </location>
</feature>
<feature type="chain" id="PRO_5042178447" evidence="3">
    <location>
        <begin position="25"/>
        <end position="625"/>
    </location>
</feature>
<evidence type="ECO:0000313" key="6">
    <source>
        <dbReference type="EMBL" id="KAK3677388.1"/>
    </source>
</evidence>
<organism evidence="6 7">
    <name type="scientific">Recurvomyces mirabilis</name>
    <dbReference type="NCBI Taxonomy" id="574656"/>
    <lineage>
        <taxon>Eukaryota</taxon>
        <taxon>Fungi</taxon>
        <taxon>Dikarya</taxon>
        <taxon>Ascomycota</taxon>
        <taxon>Pezizomycotina</taxon>
        <taxon>Dothideomycetes</taxon>
        <taxon>Dothideomycetidae</taxon>
        <taxon>Mycosphaerellales</taxon>
        <taxon>Teratosphaeriaceae</taxon>
        <taxon>Recurvomyces</taxon>
    </lineage>
</organism>
<feature type="transmembrane region" description="Helical" evidence="2">
    <location>
        <begin position="99"/>
        <end position="118"/>
    </location>
</feature>
<dbReference type="AlphaFoldDB" id="A0AAE0WT63"/>
<dbReference type="Proteomes" id="UP001274830">
    <property type="component" value="Unassembled WGS sequence"/>
</dbReference>
<keyword evidence="2" id="KW-1133">Transmembrane helix</keyword>
<keyword evidence="7" id="KW-1185">Reference proteome</keyword>
<dbReference type="InterPro" id="IPR018825">
    <property type="entry name" value="DUF2427"/>
</dbReference>
<dbReference type="EMBL" id="JAUTXT010000007">
    <property type="protein sequence ID" value="KAK3677388.1"/>
    <property type="molecule type" value="Genomic_DNA"/>
</dbReference>
<keyword evidence="3" id="KW-0732">Signal</keyword>
<feature type="transmembrane region" description="Helical" evidence="2">
    <location>
        <begin position="353"/>
        <end position="369"/>
    </location>
</feature>
<feature type="transmembrane region" description="Helical" evidence="2">
    <location>
        <begin position="389"/>
        <end position="408"/>
    </location>
</feature>
<sequence length="625" mass="69878">MQKKLAVPVATAALLLGALPLVAGHGDLHETMEHMGVTSADDANYTSWSDGYPSYFRHESCGGWMVAHIALMISAWVITMPMALMLSIARSRFHLPAQILFHALNGVGVLTGFVYNHATPNLYKGDTHSPGGWVVTSVTMFWTFLCLYTAYSEHKSKHDGGHRLSSQNMGRYSMLQNYSVQTPTTPVRWSGDSGMGSSRHDSSDSIHQKPEDSEQPSHSDERGDHEDDEEPQRRGFLGNNRVNRFLSRHMQRFSTPRVSTVARASQIVLEKLLLLLGFGAICTGFVVYGGISRKWEAFSIAAHFVKGGIFLWYGVLTLGRWMGAFSEFGWAWNIRPQQHLVARWKTRMPSAEFTESFVIWLYGASNVFLEHLNNAGGEWSPQDFEHVSITFLFFGGGMLGMLIDSAWIREMMSTSVVLQKSKDSQLVDASRFDRAAAPADVPDELWQEPKTYQLPLNPMPALVIMLLGIMMSAHQQKSMVSTMMHAQWGTLFFAFALARAATYVILYLKPPTSHFPARPPTELVAAFCLTSGGLMFMMSAHDTVWAIESNGLDAMTVFTVTMGLTGLIMAWQLICFAVKGWATRFERRAAGLHEADQTTIDPYDLVNYLHDLSMVLCAHLYFLQR</sequence>
<evidence type="ECO:0000259" key="4">
    <source>
        <dbReference type="Pfam" id="PF10348"/>
    </source>
</evidence>
<feature type="transmembrane region" description="Helical" evidence="2">
    <location>
        <begin position="486"/>
        <end position="508"/>
    </location>
</feature>
<proteinExistence type="predicted"/>
<accession>A0AAE0WT63</accession>
<name>A0AAE0WT63_9PEZI</name>
<feature type="transmembrane region" description="Helical" evidence="2">
    <location>
        <begin position="311"/>
        <end position="332"/>
    </location>
</feature>
<dbReference type="PANTHER" id="PTHR31685">
    <property type="entry name" value="INTEGRAL MEMBRANE PROTEIN (AFU_ORTHOLOGUE AFUA_6G12730)-RELATED"/>
    <property type="match status" value="1"/>
</dbReference>
<feature type="transmembrane region" description="Helical" evidence="2">
    <location>
        <begin position="558"/>
        <end position="578"/>
    </location>
</feature>
<feature type="region of interest" description="Disordered" evidence="1">
    <location>
        <begin position="183"/>
        <end position="236"/>
    </location>
</feature>
<feature type="signal peptide" evidence="3">
    <location>
        <begin position="1"/>
        <end position="24"/>
    </location>
</feature>
<dbReference type="PANTHER" id="PTHR31685:SF3">
    <property type="entry name" value="INTEGRAL MEMBRANE PROTEIN (AFU_ORTHOLOGUE AFUA_6G12730)"/>
    <property type="match status" value="1"/>
</dbReference>
<evidence type="ECO:0000256" key="3">
    <source>
        <dbReference type="SAM" id="SignalP"/>
    </source>
</evidence>
<keyword evidence="2" id="KW-0472">Membrane</keyword>
<dbReference type="InterPro" id="IPR018827">
    <property type="entry name" value="YTP1_C"/>
</dbReference>